<organism evidence="3 4">
    <name type="scientific">Tumebacillus lipolyticus</name>
    <dbReference type="NCBI Taxonomy" id="1280370"/>
    <lineage>
        <taxon>Bacteria</taxon>
        <taxon>Bacillati</taxon>
        <taxon>Bacillota</taxon>
        <taxon>Bacilli</taxon>
        <taxon>Bacillales</taxon>
        <taxon>Alicyclobacillaceae</taxon>
        <taxon>Tumebacillus</taxon>
    </lineage>
</organism>
<sequence length="215" mass="25185">MFKRICNIVSAAIHEGLDQLEDPKMMLNHTIRNMEDELHKARHAIVKQQTLAASFERNKEEAQALEDKRRRQAEQAFNAGEENLARKALGEMKHYEARASYYSEQAEIAFVQVAELKEQVALLERRYQELKDRKQALIARANIADVKERIVTALHSIDSESFFREFQRLEDRILEKEIRAKTAASSCFDEMSYARFEYADEVEKELERMRSEKIS</sequence>
<dbReference type="PANTHER" id="PTHR31088:SF6">
    <property type="entry name" value="PHAGE SHOCK PROTEIN A"/>
    <property type="match status" value="1"/>
</dbReference>
<gene>
    <name evidence="3" type="ORF">ACFSOY_07975</name>
</gene>
<keyword evidence="4" id="KW-1185">Reference proteome</keyword>
<accession>A0ABW4ZW11</accession>
<comment type="similarity">
    <text evidence="1">Belongs to the PspA/Vipp/IM30 family.</text>
</comment>
<dbReference type="Pfam" id="PF04012">
    <property type="entry name" value="PspA_IM30"/>
    <property type="match status" value="1"/>
</dbReference>
<feature type="coiled-coil region" evidence="2">
    <location>
        <begin position="31"/>
        <end position="75"/>
    </location>
</feature>
<dbReference type="EMBL" id="JBHUIO010000005">
    <property type="protein sequence ID" value="MFD2169930.1"/>
    <property type="molecule type" value="Genomic_DNA"/>
</dbReference>
<feature type="coiled-coil region" evidence="2">
    <location>
        <begin position="106"/>
        <end position="140"/>
    </location>
</feature>
<dbReference type="InterPro" id="IPR007157">
    <property type="entry name" value="PspA_VIPP1"/>
</dbReference>
<proteinExistence type="inferred from homology"/>
<evidence type="ECO:0000256" key="1">
    <source>
        <dbReference type="ARBA" id="ARBA00043985"/>
    </source>
</evidence>
<comment type="caution">
    <text evidence="3">The sequence shown here is derived from an EMBL/GenBank/DDBJ whole genome shotgun (WGS) entry which is preliminary data.</text>
</comment>
<dbReference type="PANTHER" id="PTHR31088">
    <property type="entry name" value="MEMBRANE-ASSOCIATED PROTEIN VIPP1, CHLOROPLASTIC"/>
    <property type="match status" value="1"/>
</dbReference>
<name>A0ABW4ZW11_9BACL</name>
<reference evidence="4" key="1">
    <citation type="journal article" date="2019" name="Int. J. Syst. Evol. Microbiol.">
        <title>The Global Catalogue of Microorganisms (GCM) 10K type strain sequencing project: providing services to taxonomists for standard genome sequencing and annotation.</title>
        <authorList>
            <consortium name="The Broad Institute Genomics Platform"/>
            <consortium name="The Broad Institute Genome Sequencing Center for Infectious Disease"/>
            <person name="Wu L."/>
            <person name="Ma J."/>
        </authorList>
    </citation>
    <scope>NUCLEOTIDE SEQUENCE [LARGE SCALE GENOMIC DNA]</scope>
    <source>
        <strain evidence="4">CGMCC 1.13574</strain>
    </source>
</reference>
<dbReference type="Proteomes" id="UP001597343">
    <property type="component" value="Unassembled WGS sequence"/>
</dbReference>
<dbReference type="RefSeq" id="WP_386045460.1">
    <property type="nucleotide sequence ID" value="NZ_JBHUIO010000005.1"/>
</dbReference>
<evidence type="ECO:0000313" key="4">
    <source>
        <dbReference type="Proteomes" id="UP001597343"/>
    </source>
</evidence>
<evidence type="ECO:0000256" key="2">
    <source>
        <dbReference type="SAM" id="Coils"/>
    </source>
</evidence>
<protein>
    <submittedName>
        <fullName evidence="3">PspA/IM30 family protein</fullName>
    </submittedName>
</protein>
<evidence type="ECO:0000313" key="3">
    <source>
        <dbReference type="EMBL" id="MFD2169930.1"/>
    </source>
</evidence>
<keyword evidence="2" id="KW-0175">Coiled coil</keyword>